<keyword evidence="2" id="KW-1003">Cell membrane</keyword>
<evidence type="ECO:0000256" key="6">
    <source>
        <dbReference type="SAM" id="Phobius"/>
    </source>
</evidence>
<proteinExistence type="predicted"/>
<feature type="transmembrane region" description="Helical" evidence="6">
    <location>
        <begin position="417"/>
        <end position="438"/>
    </location>
</feature>
<evidence type="ECO:0000256" key="5">
    <source>
        <dbReference type="ARBA" id="ARBA00023136"/>
    </source>
</evidence>
<keyword evidence="4 6" id="KW-1133">Transmembrane helix</keyword>
<feature type="domain" description="ABC3 transporter permease C-terminal" evidence="7">
    <location>
        <begin position="259"/>
        <end position="373"/>
    </location>
</feature>
<evidence type="ECO:0000259" key="7">
    <source>
        <dbReference type="Pfam" id="PF02687"/>
    </source>
</evidence>
<dbReference type="PANTHER" id="PTHR30287">
    <property type="entry name" value="MEMBRANE COMPONENT OF PREDICTED ABC SUPERFAMILY METABOLITE UPTAKE TRANSPORTER"/>
    <property type="match status" value="1"/>
</dbReference>
<dbReference type="EMBL" id="QPID01000001">
    <property type="protein sequence ID" value="RCU52854.1"/>
    <property type="molecule type" value="Genomic_DNA"/>
</dbReference>
<dbReference type="InterPro" id="IPR003838">
    <property type="entry name" value="ABC3_permease_C"/>
</dbReference>
<evidence type="ECO:0000313" key="8">
    <source>
        <dbReference type="EMBL" id="RCU52854.1"/>
    </source>
</evidence>
<dbReference type="AlphaFoldDB" id="A0A368NT03"/>
<feature type="transmembrane region" description="Helical" evidence="6">
    <location>
        <begin position="795"/>
        <end position="815"/>
    </location>
</feature>
<keyword evidence="5 6" id="KW-0472">Membrane</keyword>
<evidence type="ECO:0000256" key="1">
    <source>
        <dbReference type="ARBA" id="ARBA00004651"/>
    </source>
</evidence>
<feature type="transmembrane region" description="Helical" evidence="6">
    <location>
        <begin position="256"/>
        <end position="276"/>
    </location>
</feature>
<dbReference type="Proteomes" id="UP000252558">
    <property type="component" value="Unassembled WGS sequence"/>
</dbReference>
<feature type="transmembrane region" description="Helical" evidence="6">
    <location>
        <begin position="308"/>
        <end position="331"/>
    </location>
</feature>
<feature type="transmembrane region" description="Helical" evidence="6">
    <location>
        <begin position="20"/>
        <end position="40"/>
    </location>
</feature>
<keyword evidence="9" id="KW-1185">Reference proteome</keyword>
<name>A0A368NT03_9GAMM</name>
<feature type="transmembrane region" description="Helical" evidence="6">
    <location>
        <begin position="703"/>
        <end position="731"/>
    </location>
</feature>
<feature type="transmembrane region" description="Helical" evidence="6">
    <location>
        <begin position="351"/>
        <end position="373"/>
    </location>
</feature>
<feature type="transmembrane region" description="Helical" evidence="6">
    <location>
        <begin position="758"/>
        <end position="783"/>
    </location>
</feature>
<gene>
    <name evidence="8" type="ORF">DU002_02505</name>
</gene>
<sequence length="829" mass="91535">MSLLANSLNMLKGERRGASLYLWWISLAAAVAILFWFLALSQRIEVFLQRSTSGFLAADIVLSAPQPVDQSWLDDAHLRGLNSTQMLRFSTMMFAGDRLQLSSVKAVAEGYPLRGELRISDAFGSEGYWVKHGPEPGSVWLSETLALQLSVAVGESVEVGDTELTFSHYLLEQPDVAFGVFSSSPPSLIHLDDVARSGVIRPGSRVNYRYLFSGDSQLVDDWYHWLKQNKKERHTLTSLVDSESNLGDAYQRAQQVLFLAMVSALALTLIAMWSSLQSYAGPLTRRIGVLRILGASQRLLLAQFGLHLGITVFAGVAFGLLVGSGLDYMAAQQMASFAPLLAEQSIGVRPYLLAALSGVVACVCLLAPLLAYLFRVGPRQLLESAERAPKAPAVKGGVLLGVGFVLLTGLVSGWLNLLLMLGLIIVLTLLSSGVLLLVERIRVPAQMKTLHLAMLLLVRQRVRVTIQMVGLTLAIALTLAMVFVRSDLIDEWQRLVPEQTANFFLVNVNPDERTVLAQQITNQEGRLSGFYPIIRGRLTSINGEKVVDDRDGKAAIEEQQGRRRGINRELNLTWTDTLPEDNVIEAGDWQKTVNGEGLSVEEGMAKRLELELGDRLTFVVTGGEISLPITSIRSLDWKSMRPNFFVIFPKSSLDAYAHTYITSFYLPYESRDWLYTNMRQYPAVSLIDIEQILAKFAGYLVQIVQVVTVLVVLVLITALLVTASLVMGSFVRRHRELHIYRILGASDSALKRLLMAEFVLVGILAGVIASVIAEALLGAQALWIFEQSPRWHGQLWLLGPVVGMLATLPLAFWLTSRLLRASKSRVATH</sequence>
<feature type="domain" description="ABC3 transporter permease C-terminal" evidence="7">
    <location>
        <begin position="709"/>
        <end position="817"/>
    </location>
</feature>
<reference evidence="8 9" key="1">
    <citation type="submission" date="2018-07" db="EMBL/GenBank/DDBJ databases">
        <title>Corallincola holothuriorum sp. nov., a new facultative anaerobe isolated from sea cucumber Apostichopus japonicus.</title>
        <authorList>
            <person name="Xia H."/>
        </authorList>
    </citation>
    <scope>NUCLEOTIDE SEQUENCE [LARGE SCALE GENOMIC DNA]</scope>
    <source>
        <strain evidence="8 9">C4</strain>
    </source>
</reference>
<evidence type="ECO:0000256" key="4">
    <source>
        <dbReference type="ARBA" id="ARBA00022989"/>
    </source>
</evidence>
<dbReference type="Pfam" id="PF02687">
    <property type="entry name" value="FtsX"/>
    <property type="match status" value="2"/>
</dbReference>
<dbReference type="InterPro" id="IPR038766">
    <property type="entry name" value="Membrane_comp_ABC_pdt"/>
</dbReference>
<keyword evidence="3 6" id="KW-0812">Transmembrane</keyword>
<dbReference type="RefSeq" id="WP_114336761.1">
    <property type="nucleotide sequence ID" value="NZ_QPID01000001.1"/>
</dbReference>
<evidence type="ECO:0000256" key="2">
    <source>
        <dbReference type="ARBA" id="ARBA00022475"/>
    </source>
</evidence>
<evidence type="ECO:0000313" key="9">
    <source>
        <dbReference type="Proteomes" id="UP000252558"/>
    </source>
</evidence>
<feature type="transmembrane region" description="Helical" evidence="6">
    <location>
        <begin position="464"/>
        <end position="484"/>
    </location>
</feature>
<dbReference type="PANTHER" id="PTHR30287:SF1">
    <property type="entry name" value="INNER MEMBRANE PROTEIN"/>
    <property type="match status" value="1"/>
</dbReference>
<feature type="transmembrane region" description="Helical" evidence="6">
    <location>
        <begin position="393"/>
        <end position="411"/>
    </location>
</feature>
<accession>A0A368NT03</accession>
<protein>
    <recommendedName>
        <fullName evidence="7">ABC3 transporter permease C-terminal domain-containing protein</fullName>
    </recommendedName>
</protein>
<comment type="caution">
    <text evidence="8">The sequence shown here is derived from an EMBL/GenBank/DDBJ whole genome shotgun (WGS) entry which is preliminary data.</text>
</comment>
<organism evidence="8 9">
    <name type="scientific">Corallincola holothuriorum</name>
    <dbReference type="NCBI Taxonomy" id="2282215"/>
    <lineage>
        <taxon>Bacteria</taxon>
        <taxon>Pseudomonadati</taxon>
        <taxon>Pseudomonadota</taxon>
        <taxon>Gammaproteobacteria</taxon>
        <taxon>Alteromonadales</taxon>
        <taxon>Psychromonadaceae</taxon>
        <taxon>Corallincola</taxon>
    </lineage>
</organism>
<dbReference type="GO" id="GO:0005886">
    <property type="term" value="C:plasma membrane"/>
    <property type="evidence" value="ECO:0007669"/>
    <property type="project" value="UniProtKB-SubCell"/>
</dbReference>
<evidence type="ECO:0000256" key="3">
    <source>
        <dbReference type="ARBA" id="ARBA00022692"/>
    </source>
</evidence>
<dbReference type="OrthoDB" id="5292592at2"/>
<comment type="subcellular location">
    <subcellularLocation>
        <location evidence="1">Cell membrane</location>
        <topology evidence="1">Multi-pass membrane protein</topology>
    </subcellularLocation>
</comment>